<evidence type="ECO:0000313" key="7">
    <source>
        <dbReference type="Proteomes" id="UP001202328"/>
    </source>
</evidence>
<dbReference type="AlphaFoldDB" id="A0AAD4SJ63"/>
<dbReference type="PANTHER" id="PTHR35357:SF8">
    <property type="entry name" value="OS01G0111000 PROTEIN"/>
    <property type="match status" value="1"/>
</dbReference>
<evidence type="ECO:0000313" key="6">
    <source>
        <dbReference type="EMBL" id="KAI3909060.1"/>
    </source>
</evidence>
<dbReference type="Gene3D" id="1.20.140.40">
    <property type="entry name" value="Invertase/pectin methylesterase inhibitor family protein"/>
    <property type="match status" value="1"/>
</dbReference>
<gene>
    <name evidence="6" type="ORF">MKW98_011421</name>
</gene>
<keyword evidence="4" id="KW-0812">Transmembrane</keyword>
<dbReference type="InterPro" id="IPR006501">
    <property type="entry name" value="Pectinesterase_inhib_dom"/>
</dbReference>
<evidence type="ECO:0000256" key="3">
    <source>
        <dbReference type="ARBA" id="ARBA00038471"/>
    </source>
</evidence>
<keyword evidence="2" id="KW-1015">Disulfide bond</keyword>
<keyword evidence="7" id="KW-1185">Reference proteome</keyword>
<feature type="transmembrane region" description="Helical" evidence="4">
    <location>
        <begin position="14"/>
        <end position="39"/>
    </location>
</feature>
<evidence type="ECO:0000256" key="2">
    <source>
        <dbReference type="ARBA" id="ARBA00023157"/>
    </source>
</evidence>
<comment type="similarity">
    <text evidence="3">Belongs to the PMEI family.</text>
</comment>
<feature type="domain" description="Pectinesterase inhibitor" evidence="5">
    <location>
        <begin position="73"/>
        <end position="221"/>
    </location>
</feature>
<reference evidence="6" key="1">
    <citation type="submission" date="2022-04" db="EMBL/GenBank/DDBJ databases">
        <title>A functionally conserved STORR gene fusion in Papaver species that diverged 16.8 million years ago.</title>
        <authorList>
            <person name="Catania T."/>
        </authorList>
    </citation>
    <scope>NUCLEOTIDE SEQUENCE</scope>
    <source>
        <strain evidence="6">S-188037</strain>
    </source>
</reference>
<evidence type="ECO:0000256" key="1">
    <source>
        <dbReference type="ARBA" id="ARBA00022729"/>
    </source>
</evidence>
<dbReference type="Proteomes" id="UP001202328">
    <property type="component" value="Unassembled WGS sequence"/>
</dbReference>
<organism evidence="6 7">
    <name type="scientific">Papaver atlanticum</name>
    <dbReference type="NCBI Taxonomy" id="357466"/>
    <lineage>
        <taxon>Eukaryota</taxon>
        <taxon>Viridiplantae</taxon>
        <taxon>Streptophyta</taxon>
        <taxon>Embryophyta</taxon>
        <taxon>Tracheophyta</taxon>
        <taxon>Spermatophyta</taxon>
        <taxon>Magnoliopsida</taxon>
        <taxon>Ranunculales</taxon>
        <taxon>Papaveraceae</taxon>
        <taxon>Papaveroideae</taxon>
        <taxon>Papaver</taxon>
    </lineage>
</organism>
<evidence type="ECO:0000256" key="4">
    <source>
        <dbReference type="SAM" id="Phobius"/>
    </source>
</evidence>
<accession>A0AAD4SJ63</accession>
<dbReference type="SMART" id="SM00856">
    <property type="entry name" value="PMEI"/>
    <property type="match status" value="1"/>
</dbReference>
<evidence type="ECO:0000259" key="5">
    <source>
        <dbReference type="SMART" id="SM00856"/>
    </source>
</evidence>
<name>A0AAD4SJ63_9MAGN</name>
<dbReference type="Pfam" id="PF04043">
    <property type="entry name" value="PMEI"/>
    <property type="match status" value="1"/>
</dbReference>
<dbReference type="InterPro" id="IPR035513">
    <property type="entry name" value="Invertase/methylesterase_inhib"/>
</dbReference>
<keyword evidence="1" id="KW-0732">Signal</keyword>
<dbReference type="NCBIfam" id="TIGR01614">
    <property type="entry name" value="PME_inhib"/>
    <property type="match status" value="1"/>
</dbReference>
<sequence length="230" mass="25218">MCNEVSIFYYRNQLFIPTLTFPIPLYIQIFSIDQIIIQFQDKEKKKMASSVVYLMSILSLIFIVQESSVLVLGDAGLIQSTCQKTRLPDLCTSTLNADPSSQEADMLGLANITVNVAETRAADISKYILDELVKAYTDANEVKVVTGCSDIYGYAKDALQASVEDLGYDLGDAILGLDIAAKRTDDCTDSFSSATPPLAYPDGLAQRQRDFQNLCGVATDIVQVIRTSNP</sequence>
<keyword evidence="4" id="KW-1133">Transmembrane helix</keyword>
<proteinExistence type="inferred from homology"/>
<dbReference type="EMBL" id="JAJJMB010010393">
    <property type="protein sequence ID" value="KAI3909060.1"/>
    <property type="molecule type" value="Genomic_DNA"/>
</dbReference>
<dbReference type="GO" id="GO:0004857">
    <property type="term" value="F:enzyme inhibitor activity"/>
    <property type="evidence" value="ECO:0007669"/>
    <property type="project" value="InterPro"/>
</dbReference>
<comment type="caution">
    <text evidence="6">The sequence shown here is derived from an EMBL/GenBank/DDBJ whole genome shotgun (WGS) entry which is preliminary data.</text>
</comment>
<feature type="transmembrane region" description="Helical" evidence="4">
    <location>
        <begin position="51"/>
        <end position="73"/>
    </location>
</feature>
<keyword evidence="4" id="KW-0472">Membrane</keyword>
<dbReference type="PANTHER" id="PTHR35357">
    <property type="entry name" value="OS02G0537100 PROTEIN"/>
    <property type="match status" value="1"/>
</dbReference>
<dbReference type="SUPFAM" id="SSF101148">
    <property type="entry name" value="Plant invertase/pectin methylesterase inhibitor"/>
    <property type="match status" value="1"/>
</dbReference>
<protein>
    <recommendedName>
        <fullName evidence="5">Pectinesterase inhibitor domain-containing protein</fullName>
    </recommendedName>
</protein>